<dbReference type="Proteomes" id="UP000287166">
    <property type="component" value="Unassembled WGS sequence"/>
</dbReference>
<evidence type="ECO:0000256" key="1">
    <source>
        <dbReference type="SAM" id="MobiDB-lite"/>
    </source>
</evidence>
<protein>
    <submittedName>
        <fullName evidence="2">Uncharacterized protein</fullName>
    </submittedName>
</protein>
<keyword evidence="3" id="KW-1185">Reference proteome</keyword>
<evidence type="ECO:0000313" key="3">
    <source>
        <dbReference type="Proteomes" id="UP000287166"/>
    </source>
</evidence>
<sequence>MPAISHRHRWGADEPVPATSRQAPWPLPAIKHVPPPIGHSGSRPPPSRHVLLSKFSFPRRRVAAAARLTAQDIGHDTYDTLYWSSPPVGHSGSCPLPSRHALLSKFNFPRIRIAAAACSQHRTLASTFNSHYTGLVHPPHAPEATLRMSDAHFLSKFNFPHLCLPSSLFP</sequence>
<dbReference type="AlphaFoldDB" id="A0A401GPZ6"/>
<reference evidence="2 3" key="1">
    <citation type="journal article" date="2018" name="Sci. Rep.">
        <title>Genome sequence of the cauliflower mushroom Sparassis crispa (Hanabiratake) and its association with beneficial usage.</title>
        <authorList>
            <person name="Kiyama R."/>
            <person name="Furutani Y."/>
            <person name="Kawaguchi K."/>
            <person name="Nakanishi T."/>
        </authorList>
    </citation>
    <scope>NUCLEOTIDE SEQUENCE [LARGE SCALE GENOMIC DNA]</scope>
</reference>
<gene>
    <name evidence="2" type="ORF">SCP_0602080</name>
</gene>
<accession>A0A401GPZ6</accession>
<proteinExistence type="predicted"/>
<dbReference type="RefSeq" id="XP_027615143.1">
    <property type="nucleotide sequence ID" value="XM_027759342.1"/>
</dbReference>
<dbReference type="GeneID" id="38781147"/>
<evidence type="ECO:0000313" key="2">
    <source>
        <dbReference type="EMBL" id="GBE84230.1"/>
    </source>
</evidence>
<dbReference type="InParanoid" id="A0A401GPZ6"/>
<comment type="caution">
    <text evidence="2">The sequence shown here is derived from an EMBL/GenBank/DDBJ whole genome shotgun (WGS) entry which is preliminary data.</text>
</comment>
<dbReference type="EMBL" id="BFAD01000006">
    <property type="protein sequence ID" value="GBE84230.1"/>
    <property type="molecule type" value="Genomic_DNA"/>
</dbReference>
<name>A0A401GPZ6_9APHY</name>
<feature type="region of interest" description="Disordered" evidence="1">
    <location>
        <begin position="1"/>
        <end position="23"/>
    </location>
</feature>
<organism evidence="2 3">
    <name type="scientific">Sparassis crispa</name>
    <dbReference type="NCBI Taxonomy" id="139825"/>
    <lineage>
        <taxon>Eukaryota</taxon>
        <taxon>Fungi</taxon>
        <taxon>Dikarya</taxon>
        <taxon>Basidiomycota</taxon>
        <taxon>Agaricomycotina</taxon>
        <taxon>Agaricomycetes</taxon>
        <taxon>Polyporales</taxon>
        <taxon>Sparassidaceae</taxon>
        <taxon>Sparassis</taxon>
    </lineage>
</organism>